<protein>
    <submittedName>
        <fullName evidence="1">Uncharacterized protein</fullName>
    </submittedName>
</protein>
<name>A0A7C5YZV7_9CREN</name>
<gene>
    <name evidence="1" type="ORF">ENL47_02595</name>
</gene>
<dbReference type="AlphaFoldDB" id="A0A7C5YZV7"/>
<reference evidence="1" key="1">
    <citation type="journal article" date="2020" name="mSystems">
        <title>Genome- and Community-Level Interaction Insights into Carbon Utilization and Element Cycling Functions of Hydrothermarchaeota in Hydrothermal Sediment.</title>
        <authorList>
            <person name="Zhou Z."/>
            <person name="Liu Y."/>
            <person name="Xu W."/>
            <person name="Pan J."/>
            <person name="Luo Z.H."/>
            <person name="Li M."/>
        </authorList>
    </citation>
    <scope>NUCLEOTIDE SEQUENCE [LARGE SCALE GENOMIC DNA]</scope>
    <source>
        <strain evidence="1">SpSt-1</strain>
    </source>
</reference>
<accession>A0A7C5YZV7</accession>
<sequence>MSMVKIYSGELSINSVNDIYNLFSKLGVPIDDISGVVVITSRKGFLKKYEVKYNVKIYMVGSNTFVFGVLKDEGSLEAFAKLYIKGNEWYFECNNKEYNDLCTSILNSIKKGIKLYGLKTPEKSNTAITHQSFKISKAFESFLDGFAEVTAASAAIKYPVIERKVVRLGELGDVLNIIEYLNTRYSSGKYVILMLGEEWMFSVAVDLDKKEFTPSLVIWSSNTRLLGEEALAAFKQLNIDENIRFSIYSLQE</sequence>
<proteinExistence type="predicted"/>
<comment type="caution">
    <text evidence="1">The sequence shown here is derived from an EMBL/GenBank/DDBJ whole genome shotgun (WGS) entry which is preliminary data.</text>
</comment>
<dbReference type="EMBL" id="DRUB01000048">
    <property type="protein sequence ID" value="HHR95719.1"/>
    <property type="molecule type" value="Genomic_DNA"/>
</dbReference>
<organism evidence="1">
    <name type="scientific">Ignisphaera aggregans</name>
    <dbReference type="NCBI Taxonomy" id="334771"/>
    <lineage>
        <taxon>Archaea</taxon>
        <taxon>Thermoproteota</taxon>
        <taxon>Thermoprotei</taxon>
        <taxon>Desulfurococcales</taxon>
        <taxon>Desulfurococcaceae</taxon>
        <taxon>Ignisphaera</taxon>
    </lineage>
</organism>
<evidence type="ECO:0000313" key="1">
    <source>
        <dbReference type="EMBL" id="HHR95719.1"/>
    </source>
</evidence>